<gene>
    <name evidence="1" type="ORF">SHELI_v1c04700</name>
</gene>
<organism evidence="1 2">
    <name type="scientific">Spiroplasma helicoides</name>
    <dbReference type="NCBI Taxonomy" id="216938"/>
    <lineage>
        <taxon>Bacteria</taxon>
        <taxon>Bacillati</taxon>
        <taxon>Mycoplasmatota</taxon>
        <taxon>Mollicutes</taxon>
        <taxon>Entomoplasmatales</taxon>
        <taxon>Spiroplasmataceae</taxon>
        <taxon>Spiroplasma</taxon>
    </lineage>
</organism>
<dbReference type="EMBL" id="CP017015">
    <property type="protein sequence ID" value="AOG60421.1"/>
    <property type="molecule type" value="Genomic_DNA"/>
</dbReference>
<dbReference type="AlphaFoldDB" id="A0A1B3SKG3"/>
<evidence type="ECO:0000313" key="1">
    <source>
        <dbReference type="EMBL" id="AOG60421.1"/>
    </source>
</evidence>
<name>A0A1B3SKG3_9MOLU</name>
<evidence type="ECO:0000313" key="2">
    <source>
        <dbReference type="Proteomes" id="UP000094378"/>
    </source>
</evidence>
<dbReference type="KEGG" id="shj:SHELI_v1c04700"/>
<protein>
    <submittedName>
        <fullName evidence="1">Uncharacterized protein</fullName>
    </submittedName>
</protein>
<reference evidence="1 2" key="1">
    <citation type="submission" date="2016-08" db="EMBL/GenBank/DDBJ databases">
        <title>Complete genome sequence of Spiroplasma helicoides TABS-2 (DSM 22551).</title>
        <authorList>
            <person name="Shen W.-Y."/>
            <person name="Lo W.-S."/>
            <person name="Lai Y.-C."/>
            <person name="Kuo C.-H."/>
        </authorList>
    </citation>
    <scope>NUCLEOTIDE SEQUENCE [LARGE SCALE GENOMIC DNA]</scope>
    <source>
        <strain evidence="1 2">TABS-2</strain>
    </source>
</reference>
<proteinExistence type="predicted"/>
<sequence>MENIVKKEDTILNKLKSRLVQTDKKTLVFFNSFKENSMSIDLLKACNSSVASKKGFDFTKTNYEFKIVENINETKDSNKILKNQFSKISKKNTLILQEKNIHSLLNWEKQILQF</sequence>
<accession>A0A1B3SKG3</accession>
<dbReference type="RefSeq" id="WP_069116344.1">
    <property type="nucleotide sequence ID" value="NZ_CP017015.1"/>
</dbReference>
<dbReference type="Proteomes" id="UP000094378">
    <property type="component" value="Chromosome"/>
</dbReference>
<keyword evidence="2" id="KW-1185">Reference proteome</keyword>